<sequence>MDDAGVPLLTIDARDGSVIQRVQAGWAVSTGDK</sequence>
<dbReference type="AlphaFoldDB" id="D4LUF7"/>
<protein>
    <submittedName>
        <fullName evidence="1">Uncharacterized protein</fullName>
    </submittedName>
</protein>
<evidence type="ECO:0000313" key="1">
    <source>
        <dbReference type="EMBL" id="CBL24415.1"/>
    </source>
</evidence>
<name>D4LUF7_9FIRM</name>
<proteinExistence type="predicted"/>
<dbReference type="EMBL" id="FP929054">
    <property type="protein sequence ID" value="CBL24415.1"/>
    <property type="molecule type" value="Genomic_DNA"/>
</dbReference>
<evidence type="ECO:0000313" key="2">
    <source>
        <dbReference type="Proteomes" id="UP000008955"/>
    </source>
</evidence>
<dbReference type="HOGENOM" id="CLU_3380807_0_0_9"/>
<dbReference type="Proteomes" id="UP000008955">
    <property type="component" value="Chromosome"/>
</dbReference>
<reference evidence="1 2" key="1">
    <citation type="submission" date="2010-03" db="EMBL/GenBank/DDBJ databases">
        <title>The genome sequence of Ruminococcus obeum A2-162.</title>
        <authorList>
            <consortium name="metaHIT consortium -- http://www.metahit.eu/"/>
            <person name="Pajon A."/>
            <person name="Turner K."/>
            <person name="Parkhill J."/>
            <person name="Duncan S."/>
            <person name="Flint H."/>
        </authorList>
    </citation>
    <scope>NUCLEOTIDE SEQUENCE [LARGE SCALE GENOMIC DNA]</scope>
    <source>
        <strain evidence="1 2">A2-162</strain>
    </source>
</reference>
<accession>D4LUF7</accession>
<gene>
    <name evidence="1" type="ORF">CK5_31990</name>
</gene>
<reference evidence="1 2" key="2">
    <citation type="submission" date="2010-03" db="EMBL/GenBank/DDBJ databases">
        <authorList>
            <person name="Pajon A."/>
        </authorList>
    </citation>
    <scope>NUCLEOTIDE SEQUENCE [LARGE SCALE GENOMIC DNA]</scope>
    <source>
        <strain evidence="1 2">A2-162</strain>
    </source>
</reference>
<dbReference type="KEGG" id="rob:CK5_31990"/>
<organism evidence="1 2">
    <name type="scientific">Blautia obeum A2-162</name>
    <dbReference type="NCBI Taxonomy" id="657314"/>
    <lineage>
        <taxon>Bacteria</taxon>
        <taxon>Bacillati</taxon>
        <taxon>Bacillota</taxon>
        <taxon>Clostridia</taxon>
        <taxon>Lachnospirales</taxon>
        <taxon>Lachnospiraceae</taxon>
        <taxon>Blautia</taxon>
    </lineage>
</organism>
<dbReference type="PATRIC" id="fig|657314.3.peg.3071"/>
<keyword evidence="2" id="KW-1185">Reference proteome</keyword>
<dbReference type="RefSeq" id="WP_015543168.1">
    <property type="nucleotide sequence ID" value="NC_021022.1"/>
</dbReference>